<evidence type="ECO:0000313" key="2">
    <source>
        <dbReference type="EMBL" id="GAA1621618.1"/>
    </source>
</evidence>
<comment type="similarity">
    <text evidence="1">Belongs to the phD/YefM antitoxin family.</text>
</comment>
<organism evidence="2 3">
    <name type="scientific">Kribbella alba</name>
    <dbReference type="NCBI Taxonomy" id="190197"/>
    <lineage>
        <taxon>Bacteria</taxon>
        <taxon>Bacillati</taxon>
        <taxon>Actinomycetota</taxon>
        <taxon>Actinomycetes</taxon>
        <taxon>Propionibacteriales</taxon>
        <taxon>Kribbellaceae</taxon>
        <taxon>Kribbella</taxon>
    </lineage>
</organism>
<dbReference type="InterPro" id="IPR036165">
    <property type="entry name" value="YefM-like_sf"/>
</dbReference>
<sequence>MSESYSLAQGPAELEELVTQASRRHEQVNLTDDDTTIAVIVPLAEFQELQRAADEADIAEAEAIKAKGGRWIPHAEVVAMLEMDNSDPA</sequence>
<dbReference type="EMBL" id="BAAANE010000002">
    <property type="protein sequence ID" value="GAA1621618.1"/>
    <property type="molecule type" value="Genomic_DNA"/>
</dbReference>
<evidence type="ECO:0000256" key="1">
    <source>
        <dbReference type="ARBA" id="ARBA00009981"/>
    </source>
</evidence>
<proteinExistence type="inferred from homology"/>
<dbReference type="SUPFAM" id="SSF143120">
    <property type="entry name" value="YefM-like"/>
    <property type="match status" value="1"/>
</dbReference>
<evidence type="ECO:0008006" key="4">
    <source>
        <dbReference type="Google" id="ProtNLM"/>
    </source>
</evidence>
<comment type="caution">
    <text evidence="2">The sequence shown here is derived from an EMBL/GenBank/DDBJ whole genome shotgun (WGS) entry which is preliminary data.</text>
</comment>
<dbReference type="RefSeq" id="WP_344108365.1">
    <property type="nucleotide sequence ID" value="NZ_BAAANE010000002.1"/>
</dbReference>
<gene>
    <name evidence="2" type="ORF">GCM10009744_05960</name>
</gene>
<name>A0ABN2EXU2_9ACTN</name>
<protein>
    <recommendedName>
        <fullName evidence="4">Antitoxin</fullName>
    </recommendedName>
</protein>
<reference evidence="2 3" key="1">
    <citation type="journal article" date="2019" name="Int. J. Syst. Evol. Microbiol.">
        <title>The Global Catalogue of Microorganisms (GCM) 10K type strain sequencing project: providing services to taxonomists for standard genome sequencing and annotation.</title>
        <authorList>
            <consortium name="The Broad Institute Genomics Platform"/>
            <consortium name="The Broad Institute Genome Sequencing Center for Infectious Disease"/>
            <person name="Wu L."/>
            <person name="Ma J."/>
        </authorList>
    </citation>
    <scope>NUCLEOTIDE SEQUENCE [LARGE SCALE GENOMIC DNA]</scope>
    <source>
        <strain evidence="2 3">JCM 14306</strain>
    </source>
</reference>
<dbReference type="Proteomes" id="UP001501319">
    <property type="component" value="Unassembled WGS sequence"/>
</dbReference>
<accession>A0ABN2EXU2</accession>
<evidence type="ECO:0000313" key="3">
    <source>
        <dbReference type="Proteomes" id="UP001501319"/>
    </source>
</evidence>
<keyword evidence="3" id="KW-1185">Reference proteome</keyword>